<dbReference type="InterPro" id="IPR036638">
    <property type="entry name" value="HLH_DNA-bd_sf"/>
</dbReference>
<feature type="non-terminal residue" evidence="2">
    <location>
        <position position="1"/>
    </location>
</feature>
<evidence type="ECO:0000313" key="2">
    <source>
        <dbReference type="EMBL" id="KAH7248463.1"/>
    </source>
</evidence>
<feature type="non-terminal residue" evidence="2">
    <location>
        <position position="108"/>
    </location>
</feature>
<reference evidence="2" key="1">
    <citation type="journal article" date="2021" name="Nat. Commun.">
        <title>Genetic determinants of endophytism in the Arabidopsis root mycobiome.</title>
        <authorList>
            <person name="Mesny F."/>
            <person name="Miyauchi S."/>
            <person name="Thiergart T."/>
            <person name="Pickel B."/>
            <person name="Atanasova L."/>
            <person name="Karlsson M."/>
            <person name="Huettel B."/>
            <person name="Barry K.W."/>
            <person name="Haridas S."/>
            <person name="Chen C."/>
            <person name="Bauer D."/>
            <person name="Andreopoulos W."/>
            <person name="Pangilinan J."/>
            <person name="LaButti K."/>
            <person name="Riley R."/>
            <person name="Lipzen A."/>
            <person name="Clum A."/>
            <person name="Drula E."/>
            <person name="Henrissat B."/>
            <person name="Kohler A."/>
            <person name="Grigoriev I.V."/>
            <person name="Martin F.M."/>
            <person name="Hacquard S."/>
        </authorList>
    </citation>
    <scope>NUCLEOTIDE SEQUENCE</scope>
    <source>
        <strain evidence="2">FSSC 5 MPI-SDFR-AT-0091</strain>
    </source>
</reference>
<feature type="domain" description="BHLH" evidence="1">
    <location>
        <begin position="26"/>
        <end position="88"/>
    </location>
</feature>
<protein>
    <recommendedName>
        <fullName evidence="1">BHLH domain-containing protein</fullName>
    </recommendedName>
</protein>
<name>A0A9P9GZL5_FUSSL</name>
<dbReference type="GO" id="GO:0046983">
    <property type="term" value="F:protein dimerization activity"/>
    <property type="evidence" value="ECO:0007669"/>
    <property type="project" value="InterPro"/>
</dbReference>
<accession>A0A9P9GZL5</accession>
<dbReference type="InterPro" id="IPR011598">
    <property type="entry name" value="bHLH_dom"/>
</dbReference>
<proteinExistence type="predicted"/>
<comment type="caution">
    <text evidence="2">The sequence shown here is derived from an EMBL/GenBank/DDBJ whole genome shotgun (WGS) entry which is preliminary data.</text>
</comment>
<keyword evidence="3" id="KW-1185">Reference proteome</keyword>
<dbReference type="EMBL" id="JAGTJS010000014">
    <property type="protein sequence ID" value="KAH7248463.1"/>
    <property type="molecule type" value="Genomic_DNA"/>
</dbReference>
<dbReference type="Proteomes" id="UP000736672">
    <property type="component" value="Unassembled WGS sequence"/>
</dbReference>
<sequence>KVKLRCSSRKPKNRTRKPAIPERVLRARNRHNNVERTYRTRLKLHFENLLATLQESPAGLNHPGLDISGRSFSRGEVLDAARRRILTLEKVNEQLATGNEQLLKDMVT</sequence>
<evidence type="ECO:0000313" key="3">
    <source>
        <dbReference type="Proteomes" id="UP000736672"/>
    </source>
</evidence>
<evidence type="ECO:0000259" key="1">
    <source>
        <dbReference type="PROSITE" id="PS50888"/>
    </source>
</evidence>
<dbReference type="OrthoDB" id="3542681at2759"/>
<dbReference type="Gene3D" id="4.10.280.10">
    <property type="entry name" value="Helix-loop-helix DNA-binding domain"/>
    <property type="match status" value="1"/>
</dbReference>
<organism evidence="2 3">
    <name type="scientific">Fusarium solani</name>
    <name type="common">Filamentous fungus</name>
    <dbReference type="NCBI Taxonomy" id="169388"/>
    <lineage>
        <taxon>Eukaryota</taxon>
        <taxon>Fungi</taxon>
        <taxon>Dikarya</taxon>
        <taxon>Ascomycota</taxon>
        <taxon>Pezizomycotina</taxon>
        <taxon>Sordariomycetes</taxon>
        <taxon>Hypocreomycetidae</taxon>
        <taxon>Hypocreales</taxon>
        <taxon>Nectriaceae</taxon>
        <taxon>Fusarium</taxon>
        <taxon>Fusarium solani species complex</taxon>
    </lineage>
</organism>
<gene>
    <name evidence="2" type="ORF">B0J15DRAFT_365185</name>
</gene>
<dbReference type="SUPFAM" id="SSF47459">
    <property type="entry name" value="HLH, helix-loop-helix DNA-binding domain"/>
    <property type="match status" value="1"/>
</dbReference>
<dbReference type="AlphaFoldDB" id="A0A9P9GZL5"/>
<dbReference type="PROSITE" id="PS50888">
    <property type="entry name" value="BHLH"/>
    <property type="match status" value="1"/>
</dbReference>